<organism evidence="4">
    <name type="scientific">uncultured Flavobacteriia bacterium</name>
    <dbReference type="NCBI Taxonomy" id="212695"/>
    <lineage>
        <taxon>Bacteria</taxon>
        <taxon>Pseudomonadati</taxon>
        <taxon>Bacteroidota</taxon>
        <taxon>Flavobacteriia</taxon>
        <taxon>environmental samples</taxon>
    </lineage>
</organism>
<dbReference type="Gene3D" id="1.10.1870.10">
    <property type="entry name" value="Domain 3, Saccharopine reductase"/>
    <property type="match status" value="1"/>
</dbReference>
<proteinExistence type="predicted"/>
<gene>
    <name evidence="4" type="ORF">VIS_S18BKA20018</name>
</gene>
<sequence length="449" mass="51706">MKKILVIGAGRSSSTMIKYFLDHSSEFNWRVRVGDMDLSVAKEKIGNHSNGEAVQFDALNPNERAKEIENADIVISMLPARFHIEVVKDCIAFKKDVITPSYITEEMKQLNNQIIDAGIIAMNEMGLDPGIDHMSAMKILDEIEEEGGKVRGFESFTGGLIAPESDNNPWNYKFTWNPRNVVLAGQGGAAKFIQEGQYKYIPYHNLFRRTEIIEIEGYGKFEGYANRDSLRYRAIYGLENIPTIYRGTLRKIGFCRAWNVFVKLGLTDDSYIVEGSEHMTNRDFINSFLAYNSHDSVELKFRYQMGIEQDDYIWEKLVWLGLFEHKKIGIKNATPAEILQKILEDKWSLSADDKDMIIMWHKLNYTINGTEKEIRSYMTYIGKDQMYTAMSDTVGLPVAICAKMILNNQMDLKGVHLPIKKEIYLPILKELEQYGMFFTERQVEPVLYH</sequence>
<protein>
    <submittedName>
        <fullName evidence="4">Saccharopine dehydrogenase (NADP+, L-glutamate forming)</fullName>
        <ecNumber evidence="4">1.5.1.10</ecNumber>
    </submittedName>
</protein>
<dbReference type="InterPro" id="IPR032095">
    <property type="entry name" value="Sacchrp_dh-like_C"/>
</dbReference>
<reference evidence="4" key="1">
    <citation type="journal article" date="2012" name="Environ. Microbiol.">
        <title>Genomic content of uncultured Bacteroidetes from contrasting oceanic provinces in the North Atlantic Ocean.</title>
        <authorList>
            <person name="Gomez-Pereira P.R."/>
            <person name="Schuler M."/>
            <person name="Fuchs B.M."/>
            <person name="Bennke C."/>
            <person name="Teeling H."/>
            <person name="Waldmann J."/>
            <person name="Richter M."/>
            <person name="Barbe V."/>
            <person name="Bataille E."/>
            <person name="Glockner F.O."/>
            <person name="Amann R."/>
        </authorList>
    </citation>
    <scope>NUCLEOTIDE SEQUENCE</scope>
</reference>
<dbReference type="Pfam" id="PF03435">
    <property type="entry name" value="Sacchrp_dh_NADP"/>
    <property type="match status" value="1"/>
</dbReference>
<dbReference type="PANTHER" id="PTHR11133">
    <property type="entry name" value="SACCHAROPINE DEHYDROGENASE"/>
    <property type="match status" value="1"/>
</dbReference>
<dbReference type="GO" id="GO:0004755">
    <property type="term" value="F:saccharopine dehydrogenase (NADP+, L-glutamate-forming) activity"/>
    <property type="evidence" value="ECO:0007669"/>
    <property type="project" value="UniProtKB-EC"/>
</dbReference>
<dbReference type="Pfam" id="PF16653">
    <property type="entry name" value="Sacchrp_dh_C"/>
    <property type="match status" value="1"/>
</dbReference>
<dbReference type="InterPro" id="IPR051168">
    <property type="entry name" value="AASS"/>
</dbReference>
<accession>H6RES7</accession>
<dbReference type="InterPro" id="IPR036291">
    <property type="entry name" value="NAD(P)-bd_dom_sf"/>
</dbReference>
<dbReference type="GO" id="GO:0005737">
    <property type="term" value="C:cytoplasm"/>
    <property type="evidence" value="ECO:0007669"/>
    <property type="project" value="TreeGrafter"/>
</dbReference>
<dbReference type="GO" id="GO:0019878">
    <property type="term" value="P:lysine biosynthetic process via aminoadipic acid"/>
    <property type="evidence" value="ECO:0007669"/>
    <property type="project" value="TreeGrafter"/>
</dbReference>
<dbReference type="AlphaFoldDB" id="H6RES7"/>
<feature type="domain" description="Saccharopine dehydrogenase NADP binding" evidence="2">
    <location>
        <begin position="4"/>
        <end position="122"/>
    </location>
</feature>
<dbReference type="EC" id="1.5.1.10" evidence="4"/>
<reference evidence="4" key="2">
    <citation type="submission" date="2012-02" db="EMBL/GenBank/DDBJ databases">
        <authorList>
            <person name="Genoscope - CEA"/>
        </authorList>
    </citation>
    <scope>NUCLEOTIDE SEQUENCE</scope>
</reference>
<evidence type="ECO:0000259" key="3">
    <source>
        <dbReference type="Pfam" id="PF16653"/>
    </source>
</evidence>
<evidence type="ECO:0000313" key="4">
    <source>
        <dbReference type="EMBL" id="CCF99538.1"/>
    </source>
</evidence>
<evidence type="ECO:0000256" key="1">
    <source>
        <dbReference type="ARBA" id="ARBA00023002"/>
    </source>
</evidence>
<dbReference type="Gene3D" id="3.40.50.720">
    <property type="entry name" value="NAD(P)-binding Rossmann-like Domain"/>
    <property type="match status" value="1"/>
</dbReference>
<evidence type="ECO:0000259" key="2">
    <source>
        <dbReference type="Pfam" id="PF03435"/>
    </source>
</evidence>
<name>H6RES7_9BACT</name>
<feature type="domain" description="Saccharopine dehydrogenase-like C-terminal" evidence="3">
    <location>
        <begin position="126"/>
        <end position="435"/>
    </location>
</feature>
<dbReference type="SUPFAM" id="SSF51735">
    <property type="entry name" value="NAD(P)-binding Rossmann-fold domains"/>
    <property type="match status" value="1"/>
</dbReference>
<dbReference type="SUPFAM" id="SSF55347">
    <property type="entry name" value="Glyceraldehyde-3-phosphate dehydrogenase-like, C-terminal domain"/>
    <property type="match status" value="1"/>
</dbReference>
<dbReference type="EMBL" id="FO117582">
    <property type="protein sequence ID" value="CCF99538.1"/>
    <property type="molecule type" value="Genomic_DNA"/>
</dbReference>
<dbReference type="Gene3D" id="3.30.360.10">
    <property type="entry name" value="Dihydrodipicolinate Reductase, domain 2"/>
    <property type="match status" value="1"/>
</dbReference>
<dbReference type="PANTHER" id="PTHR11133:SF22">
    <property type="entry name" value="ALPHA-AMINOADIPIC SEMIALDEHYDE SYNTHASE, MITOCHONDRIAL"/>
    <property type="match status" value="1"/>
</dbReference>
<keyword evidence="1 4" id="KW-0560">Oxidoreductase</keyword>
<dbReference type="InterPro" id="IPR005097">
    <property type="entry name" value="Sacchrp_dh_NADP-bd"/>
</dbReference>